<dbReference type="Proteomes" id="UP000179769">
    <property type="component" value="Unassembled WGS sequence"/>
</dbReference>
<name>A0A1S1RNM6_9ACTN</name>
<dbReference type="AlphaFoldDB" id="A0A1S1RNM6"/>
<organism evidence="1 2">
    <name type="scientific">Parafrankia soli</name>
    <dbReference type="NCBI Taxonomy" id="2599596"/>
    <lineage>
        <taxon>Bacteria</taxon>
        <taxon>Bacillati</taxon>
        <taxon>Actinomycetota</taxon>
        <taxon>Actinomycetes</taxon>
        <taxon>Frankiales</taxon>
        <taxon>Frankiaceae</taxon>
        <taxon>Parafrankia</taxon>
    </lineage>
</organism>
<reference evidence="2" key="1">
    <citation type="submission" date="2016-07" db="EMBL/GenBank/DDBJ databases">
        <title>Frankia sp. NRRL B-16219 Genome sequencing.</title>
        <authorList>
            <person name="Ghodhbane-Gtari F."/>
            <person name="Swanson E."/>
            <person name="Gueddou A."/>
            <person name="Louati M."/>
            <person name="Nouioui I."/>
            <person name="Hezbri K."/>
            <person name="Abebe-Akele F."/>
            <person name="Simpson S."/>
            <person name="Morris K."/>
            <person name="Thomas K."/>
            <person name="Gtari M."/>
            <person name="Tisa L.S."/>
        </authorList>
    </citation>
    <scope>NUCLEOTIDE SEQUENCE [LARGE SCALE GENOMIC DNA]</scope>
    <source>
        <strain evidence="2">NRRL B-16219</strain>
    </source>
</reference>
<accession>A0A1S1RNM6</accession>
<proteinExistence type="predicted"/>
<evidence type="ECO:0000313" key="1">
    <source>
        <dbReference type="EMBL" id="OHV46892.1"/>
    </source>
</evidence>
<evidence type="ECO:0000313" key="2">
    <source>
        <dbReference type="Proteomes" id="UP000179769"/>
    </source>
</evidence>
<sequence length="103" mass="10524">MLAYTRTRPSLGTSCDQPGQARLVGHATRRPGAWASGAHIGVDQVLRARVTGAHLAAPHGATLPSGPAQGTGITTGNTTVTRAAARSLRPFAPWGPVPDPLLA</sequence>
<dbReference type="EMBL" id="MAXA01000001">
    <property type="protein sequence ID" value="OHV46892.1"/>
    <property type="molecule type" value="Genomic_DNA"/>
</dbReference>
<comment type="caution">
    <text evidence="1">The sequence shown here is derived from an EMBL/GenBank/DDBJ whole genome shotgun (WGS) entry which is preliminary data.</text>
</comment>
<protein>
    <submittedName>
        <fullName evidence="1">Uncharacterized protein</fullName>
    </submittedName>
</protein>
<keyword evidence="2" id="KW-1185">Reference proteome</keyword>
<gene>
    <name evidence="1" type="ORF">BBK14_01130</name>
</gene>